<evidence type="ECO:0000313" key="2">
    <source>
        <dbReference type="EMBL" id="GAV73337.1"/>
    </source>
</evidence>
<organism evidence="2 3">
    <name type="scientific">Cephalotus follicularis</name>
    <name type="common">Albany pitcher plant</name>
    <dbReference type="NCBI Taxonomy" id="3775"/>
    <lineage>
        <taxon>Eukaryota</taxon>
        <taxon>Viridiplantae</taxon>
        <taxon>Streptophyta</taxon>
        <taxon>Embryophyta</taxon>
        <taxon>Tracheophyta</taxon>
        <taxon>Spermatophyta</taxon>
        <taxon>Magnoliopsida</taxon>
        <taxon>eudicotyledons</taxon>
        <taxon>Gunneridae</taxon>
        <taxon>Pentapetalae</taxon>
        <taxon>rosids</taxon>
        <taxon>fabids</taxon>
        <taxon>Oxalidales</taxon>
        <taxon>Cephalotaceae</taxon>
        <taxon>Cephalotus</taxon>
    </lineage>
</organism>
<evidence type="ECO:0008006" key="4">
    <source>
        <dbReference type="Google" id="ProtNLM"/>
    </source>
</evidence>
<accession>A0A1Q3BZF3</accession>
<evidence type="ECO:0000256" key="1">
    <source>
        <dbReference type="SAM" id="Phobius"/>
    </source>
</evidence>
<reference evidence="3" key="1">
    <citation type="submission" date="2016-04" db="EMBL/GenBank/DDBJ databases">
        <title>Cephalotus genome sequencing.</title>
        <authorList>
            <person name="Fukushima K."/>
            <person name="Hasebe M."/>
            <person name="Fang X."/>
        </authorList>
    </citation>
    <scope>NUCLEOTIDE SEQUENCE [LARGE SCALE GENOMIC DNA]</scope>
    <source>
        <strain evidence="3">cv. St1</strain>
    </source>
</reference>
<keyword evidence="1" id="KW-0472">Membrane</keyword>
<evidence type="ECO:0000313" key="3">
    <source>
        <dbReference type="Proteomes" id="UP000187406"/>
    </source>
</evidence>
<dbReference type="AlphaFoldDB" id="A0A1Q3BZF3"/>
<keyword evidence="1" id="KW-1133">Transmembrane helix</keyword>
<comment type="caution">
    <text evidence="2">The sequence shown here is derived from an EMBL/GenBank/DDBJ whole genome shotgun (WGS) entry which is preliminary data.</text>
</comment>
<keyword evidence="1" id="KW-0812">Transmembrane</keyword>
<keyword evidence="3" id="KW-1185">Reference proteome</keyword>
<sequence>MDRFEEEGKRNMKEESHITTLVSNRCVDVRGRVPDKRTTGGWKAAPFIIVNEVTERIAFFAVAVSMVRFLVEEMHQTIPSAATYVSDWIGAAYILTILGAFLADAYLGRFNTLVIFSSMYTLVRSIT</sequence>
<dbReference type="OrthoDB" id="1705563at2759"/>
<dbReference type="InParanoid" id="A0A1Q3BZF3"/>
<gene>
    <name evidence="2" type="ORF">CFOL_v3_16823</name>
</gene>
<protein>
    <recommendedName>
        <fullName evidence="4">PTR2 domain-containing protein</fullName>
    </recommendedName>
</protein>
<feature type="transmembrane region" description="Helical" evidence="1">
    <location>
        <begin position="91"/>
        <end position="116"/>
    </location>
</feature>
<dbReference type="InterPro" id="IPR036259">
    <property type="entry name" value="MFS_trans_sf"/>
</dbReference>
<proteinExistence type="predicted"/>
<dbReference type="PANTHER" id="PTHR11654">
    <property type="entry name" value="OLIGOPEPTIDE TRANSPORTER-RELATED"/>
    <property type="match status" value="1"/>
</dbReference>
<dbReference type="EMBL" id="BDDD01001099">
    <property type="protein sequence ID" value="GAV73337.1"/>
    <property type="molecule type" value="Genomic_DNA"/>
</dbReference>
<name>A0A1Q3BZF3_CEPFO</name>
<dbReference type="Gene3D" id="1.20.1250.20">
    <property type="entry name" value="MFS general substrate transporter like domains"/>
    <property type="match status" value="1"/>
</dbReference>
<dbReference type="Proteomes" id="UP000187406">
    <property type="component" value="Unassembled WGS sequence"/>
</dbReference>